<comment type="caution">
    <text evidence="2">The sequence shown here is derived from an EMBL/GenBank/DDBJ whole genome shotgun (WGS) entry which is preliminary data.</text>
</comment>
<sequence>MMYILDQRLHAQNVLKDKTSKVVNDIVSTMFSKHFIDELFRPQLMYSKRTMRSVFDRLAHSSLLRLNAASMDKLYDLMIMVVKQQVLMCLRPKDILFITLNHLDAIMELVKDNPSTLQQVNYVYRLFIKVYADLSDGEFQLLRQTMLTFFQDCHIRVTVFLKEKVQNNDGLFVLPRSGVVGWKIEIPVVIKLFNENGELIKTTSSNPGGRYIPSSKEGSIEPKGDRCTQLGRNIYDDKCIETSGGKGRIVGHTDLGEPSSSDADAIAQLQLLSCLIGMASTSQKPEMQLNLFGPGLLGEDEDNYEDQPTPGMEKDKSIEIKIDASKKQSCAELDRIMGEMSLETSVPSSDGDDLLELMDSAL</sequence>
<evidence type="ECO:0000313" key="2">
    <source>
        <dbReference type="EMBL" id="CAE1235872.1"/>
    </source>
</evidence>
<keyword evidence="3" id="KW-1185">Reference proteome</keyword>
<dbReference type="AlphaFoldDB" id="A0A812BNI1"/>
<protein>
    <submittedName>
        <fullName evidence="2">Protein OSCP1</fullName>
    </submittedName>
</protein>
<dbReference type="Pfam" id="PF10188">
    <property type="entry name" value="Oscp1"/>
    <property type="match status" value="1"/>
</dbReference>
<reference evidence="2" key="1">
    <citation type="submission" date="2021-01" db="EMBL/GenBank/DDBJ databases">
        <authorList>
            <person name="Li R."/>
            <person name="Bekaert M."/>
        </authorList>
    </citation>
    <scope>NUCLEOTIDE SEQUENCE</scope>
    <source>
        <strain evidence="2">Farmed</strain>
    </source>
</reference>
<evidence type="ECO:0000313" key="3">
    <source>
        <dbReference type="Proteomes" id="UP000597762"/>
    </source>
</evidence>
<evidence type="ECO:0000256" key="1">
    <source>
        <dbReference type="SAM" id="MobiDB-lite"/>
    </source>
</evidence>
<dbReference type="PANTHER" id="PTHR21439">
    <property type="entry name" value="OXIDORED-NITRO DOMAIN-CONTAINING PROTEIN"/>
    <property type="match status" value="1"/>
</dbReference>
<dbReference type="GO" id="GO:0005737">
    <property type="term" value="C:cytoplasm"/>
    <property type="evidence" value="ECO:0007669"/>
    <property type="project" value="TreeGrafter"/>
</dbReference>
<dbReference type="PANTHER" id="PTHR21439:SF0">
    <property type="entry name" value="PROTEIN OSCP1"/>
    <property type="match status" value="1"/>
</dbReference>
<dbReference type="GO" id="GO:0005886">
    <property type="term" value="C:plasma membrane"/>
    <property type="evidence" value="ECO:0007669"/>
    <property type="project" value="TreeGrafter"/>
</dbReference>
<dbReference type="InterPro" id="IPR019332">
    <property type="entry name" value="OSCP1"/>
</dbReference>
<proteinExistence type="predicted"/>
<organism evidence="2 3">
    <name type="scientific">Acanthosepion pharaonis</name>
    <name type="common">Pharaoh cuttlefish</name>
    <name type="synonym">Sepia pharaonis</name>
    <dbReference type="NCBI Taxonomy" id="158019"/>
    <lineage>
        <taxon>Eukaryota</taxon>
        <taxon>Metazoa</taxon>
        <taxon>Spiralia</taxon>
        <taxon>Lophotrochozoa</taxon>
        <taxon>Mollusca</taxon>
        <taxon>Cephalopoda</taxon>
        <taxon>Coleoidea</taxon>
        <taxon>Decapodiformes</taxon>
        <taxon>Sepiida</taxon>
        <taxon>Sepiina</taxon>
        <taxon>Sepiidae</taxon>
        <taxon>Acanthosepion</taxon>
    </lineage>
</organism>
<gene>
    <name evidence="2" type="ORF">SPHA_19950</name>
</gene>
<feature type="region of interest" description="Disordered" evidence="1">
    <location>
        <begin position="342"/>
        <end position="362"/>
    </location>
</feature>
<dbReference type="Proteomes" id="UP000597762">
    <property type="component" value="Unassembled WGS sequence"/>
</dbReference>
<name>A0A812BNI1_ACAPH</name>
<feature type="region of interest" description="Disordered" evidence="1">
    <location>
        <begin position="204"/>
        <end position="223"/>
    </location>
</feature>
<feature type="region of interest" description="Disordered" evidence="1">
    <location>
        <begin position="292"/>
        <end position="313"/>
    </location>
</feature>
<dbReference type="EMBL" id="CAHIKZ030000726">
    <property type="protein sequence ID" value="CAE1235872.1"/>
    <property type="molecule type" value="Genomic_DNA"/>
</dbReference>
<accession>A0A812BNI1</accession>
<dbReference type="OrthoDB" id="2157380at2759"/>